<evidence type="ECO:0000256" key="4">
    <source>
        <dbReference type="ARBA" id="ARBA00023069"/>
    </source>
</evidence>
<evidence type="ECO:0000256" key="6">
    <source>
        <dbReference type="ARBA" id="ARBA00043983"/>
    </source>
</evidence>
<name>T1L1F1_TETUR</name>
<comment type="subcellular location">
    <subcellularLocation>
        <location evidence="1">Cell projection</location>
        <location evidence="1">Cilium</location>
    </subcellularLocation>
</comment>
<dbReference type="Pfam" id="PF18383">
    <property type="entry name" value="IFT81_CH"/>
    <property type="match status" value="1"/>
</dbReference>
<evidence type="ECO:0000256" key="7">
    <source>
        <dbReference type="SAM" id="Coils"/>
    </source>
</evidence>
<feature type="coiled-coil region" evidence="7">
    <location>
        <begin position="502"/>
        <end position="543"/>
    </location>
</feature>
<dbReference type="InterPro" id="IPR043016">
    <property type="entry name" value="IFT81_N_sf"/>
</dbReference>
<evidence type="ECO:0000256" key="3">
    <source>
        <dbReference type="ARBA" id="ARBA00023054"/>
    </source>
</evidence>
<keyword evidence="4" id="KW-0969">Cilium</keyword>
<dbReference type="PANTHER" id="PTHR15614">
    <property type="entry name" value="INTRAFLAGELLAR TRANSPORT PROTEIN 81 HOMOLOG"/>
    <property type="match status" value="1"/>
</dbReference>
<dbReference type="InterPro" id="IPR041146">
    <property type="entry name" value="IFT81_CH"/>
</dbReference>
<dbReference type="AlphaFoldDB" id="T1L1F1"/>
<feature type="region of interest" description="Disordered" evidence="8">
    <location>
        <begin position="365"/>
        <end position="384"/>
    </location>
</feature>
<evidence type="ECO:0000313" key="11">
    <source>
        <dbReference type="Proteomes" id="UP000015104"/>
    </source>
</evidence>
<protein>
    <recommendedName>
        <fullName evidence="9">IFT81 calponin homology domain-containing protein</fullName>
    </recommendedName>
</protein>
<keyword evidence="5" id="KW-0966">Cell projection</keyword>
<proteinExistence type="inferred from homology"/>
<dbReference type="GO" id="GO:0036064">
    <property type="term" value="C:ciliary basal body"/>
    <property type="evidence" value="ECO:0007669"/>
    <property type="project" value="TreeGrafter"/>
</dbReference>
<dbReference type="GO" id="GO:0060271">
    <property type="term" value="P:cilium assembly"/>
    <property type="evidence" value="ECO:0007669"/>
    <property type="project" value="InterPro"/>
</dbReference>
<organism evidence="10 11">
    <name type="scientific">Tetranychus urticae</name>
    <name type="common">Two-spotted spider mite</name>
    <dbReference type="NCBI Taxonomy" id="32264"/>
    <lineage>
        <taxon>Eukaryota</taxon>
        <taxon>Metazoa</taxon>
        <taxon>Ecdysozoa</taxon>
        <taxon>Arthropoda</taxon>
        <taxon>Chelicerata</taxon>
        <taxon>Arachnida</taxon>
        <taxon>Acari</taxon>
        <taxon>Acariformes</taxon>
        <taxon>Trombidiformes</taxon>
        <taxon>Prostigmata</taxon>
        <taxon>Eleutherengona</taxon>
        <taxon>Raphignathae</taxon>
        <taxon>Tetranychoidea</taxon>
        <taxon>Tetranychidae</taxon>
        <taxon>Tetranychus</taxon>
    </lineage>
</organism>
<evidence type="ECO:0000256" key="2">
    <source>
        <dbReference type="ARBA" id="ARBA00022794"/>
    </source>
</evidence>
<dbReference type="eggNOG" id="ENOG502QSBR">
    <property type="taxonomic scope" value="Eukaryota"/>
</dbReference>
<dbReference type="GO" id="GO:0030992">
    <property type="term" value="C:intraciliary transport particle B"/>
    <property type="evidence" value="ECO:0007669"/>
    <property type="project" value="InterPro"/>
</dbReference>
<evidence type="ECO:0000256" key="1">
    <source>
        <dbReference type="ARBA" id="ARBA00004138"/>
    </source>
</evidence>
<dbReference type="EMBL" id="CAEY01000891">
    <property type="status" value="NOT_ANNOTATED_CDS"/>
    <property type="molecule type" value="Genomic_DNA"/>
</dbReference>
<feature type="domain" description="IFT81 calponin homology" evidence="9">
    <location>
        <begin position="2"/>
        <end position="125"/>
    </location>
</feature>
<evidence type="ECO:0000256" key="8">
    <source>
        <dbReference type="SAM" id="MobiDB-lite"/>
    </source>
</evidence>
<keyword evidence="2" id="KW-0970">Cilium biogenesis/degradation</keyword>
<dbReference type="EnsemblMetazoa" id="tetur31g01520.1">
    <property type="protein sequence ID" value="tetur31g01520.1"/>
    <property type="gene ID" value="tetur31g01520"/>
</dbReference>
<dbReference type="GO" id="GO:0042073">
    <property type="term" value="P:intraciliary transport"/>
    <property type="evidence" value="ECO:0007669"/>
    <property type="project" value="InterPro"/>
</dbReference>
<keyword evidence="11" id="KW-1185">Reference proteome</keyword>
<dbReference type="HOGENOM" id="CLU_1536372_0_0_1"/>
<dbReference type="Gene3D" id="1.20.5.170">
    <property type="match status" value="1"/>
</dbReference>
<reference evidence="11" key="1">
    <citation type="submission" date="2011-08" db="EMBL/GenBank/DDBJ databases">
        <authorList>
            <person name="Rombauts S."/>
        </authorList>
    </citation>
    <scope>NUCLEOTIDE SEQUENCE</scope>
    <source>
        <strain evidence="11">London</strain>
    </source>
</reference>
<accession>T1L1F1</accession>
<keyword evidence="3 7" id="KW-0175">Coiled coil</keyword>
<sequence length="574" mass="67616">MESIKFIISELNKEPFKKNLNLVTYDNLTGEQRIQILFDIFHVIDETITSDILEISDGEEVVIKIMEMLRILKYTPPSNIEPSLFRQNLISGERNTYTHIFNYLLSKLTELKQRAYLARFLVKIEVSPDVEGDQDIVQLYEQYEQLIENFKMVHSMNQNLKKRNDPGEMLLESINEKMSKLKVRLKTAQMQRQMGVTPQDILEKLEEEVEAKQRLVKEILPQELASIERYISDIQEIQSQPEVLPNFLEKIKSKIQTLNREINETIEKKMLTNDDADDEKLALVRQSAALVSKKRSNLQETLKKFVNDVRNKGNDYKQKRRELAEIRTESAILTRTDEILKEKWTRLRQILITLEEQRGIAGYFTSQNESDKQQEIDDNEEQDTEDLRSTINELTEQINAKKSELAPLVKDLRPLRQQCQDLQMDCDRKKSKYDSLAANLESNIVKIESIVKKMRHESNSLLSTKFILEMELEALNAIQSLVDLELRYYVANAVDDREKSWLVKIEKDIANEEEVRNDLRIRMKELQDNENNAKKQSKMWQDLKELMRVKNECFERRKELILHPSQEKKDHLIL</sequence>
<dbReference type="Gene3D" id="1.10.418.70">
    <property type="entry name" value="Intraflagellar transport protein 81, N-terminal domain"/>
    <property type="match status" value="1"/>
</dbReference>
<dbReference type="EMBL" id="CAEY01000892">
    <property type="status" value="NOT_ANNOTATED_CDS"/>
    <property type="molecule type" value="Genomic_DNA"/>
</dbReference>
<comment type="similarity">
    <text evidence="6">Belongs to the IFT81 family.</text>
</comment>
<dbReference type="Proteomes" id="UP000015104">
    <property type="component" value="Unassembled WGS sequence"/>
</dbReference>
<evidence type="ECO:0000256" key="5">
    <source>
        <dbReference type="ARBA" id="ARBA00023273"/>
    </source>
</evidence>
<evidence type="ECO:0000259" key="9">
    <source>
        <dbReference type="Pfam" id="PF18383"/>
    </source>
</evidence>
<reference evidence="10" key="2">
    <citation type="submission" date="2015-06" db="UniProtKB">
        <authorList>
            <consortium name="EnsemblMetazoa"/>
        </authorList>
    </citation>
    <scope>IDENTIFICATION</scope>
</reference>
<evidence type="ECO:0000313" key="10">
    <source>
        <dbReference type="EnsemblMetazoa" id="tetur31g01520.1"/>
    </source>
</evidence>
<dbReference type="InterPro" id="IPR029600">
    <property type="entry name" value="IFT81"/>
</dbReference>
<dbReference type="STRING" id="32264.T1L1F1"/>
<dbReference type="PANTHER" id="PTHR15614:SF2">
    <property type="entry name" value="INTRAFLAGELLAR TRANSPORT PROTEIN 81 HOMOLOG"/>
    <property type="match status" value="1"/>
</dbReference>
<dbReference type="GO" id="GO:0015631">
    <property type="term" value="F:tubulin binding"/>
    <property type="evidence" value="ECO:0007669"/>
    <property type="project" value="InterPro"/>
</dbReference>